<proteinExistence type="predicted"/>
<accession>A0ABR1LAV0</accession>
<sequence length="258" mass="30104">MMTFPHLCPREREPLATIQEEADDAGLPPRFPGSRGHNEIIATQRVLEGGRPGTKRLTAEETFSVEGLAAIEQTSSSVAMVGMEARNDAPQLEKALEHSSNATRCEQLEKENARLKDMVHNQMEAFLRKKDAQNTKVQKRWRMNLKESFRQQSHKQLKDAEAICKRQYNDKLEQQRDNIREEEEQKFKYRYHTYCTKFQCDLEERERKRTDQRLTTSRLSRNKFPRLRKNSTRSGSLTKSSRTSTRMSMSSARNFVMS</sequence>
<feature type="compositionally biased region" description="Low complexity" evidence="1">
    <location>
        <begin position="232"/>
        <end position="258"/>
    </location>
</feature>
<feature type="region of interest" description="Disordered" evidence="1">
    <location>
        <begin position="206"/>
        <end position="258"/>
    </location>
</feature>
<evidence type="ECO:0000313" key="3">
    <source>
        <dbReference type="Proteomes" id="UP001360953"/>
    </source>
</evidence>
<keyword evidence="3" id="KW-1185">Reference proteome</keyword>
<dbReference type="RefSeq" id="XP_066652040.1">
    <property type="nucleotide sequence ID" value="XM_066793653.1"/>
</dbReference>
<evidence type="ECO:0000256" key="1">
    <source>
        <dbReference type="SAM" id="MobiDB-lite"/>
    </source>
</evidence>
<comment type="caution">
    <text evidence="2">The sequence shown here is derived from an EMBL/GenBank/DDBJ whole genome shotgun (WGS) entry which is preliminary data.</text>
</comment>
<dbReference type="EMBL" id="JBBPEH010000011">
    <property type="protein sequence ID" value="KAK7532372.1"/>
    <property type="molecule type" value="Genomic_DNA"/>
</dbReference>
<evidence type="ECO:0000313" key="2">
    <source>
        <dbReference type="EMBL" id="KAK7532372.1"/>
    </source>
</evidence>
<protein>
    <submittedName>
        <fullName evidence="2">Uncharacterized protein</fullName>
    </submittedName>
</protein>
<feature type="compositionally biased region" description="Basic residues" evidence="1">
    <location>
        <begin position="220"/>
        <end position="231"/>
    </location>
</feature>
<organism evidence="2 3">
    <name type="scientific">Phyllosticta citribraziliensis</name>
    <dbReference type="NCBI Taxonomy" id="989973"/>
    <lineage>
        <taxon>Eukaryota</taxon>
        <taxon>Fungi</taxon>
        <taxon>Dikarya</taxon>
        <taxon>Ascomycota</taxon>
        <taxon>Pezizomycotina</taxon>
        <taxon>Dothideomycetes</taxon>
        <taxon>Dothideomycetes incertae sedis</taxon>
        <taxon>Botryosphaeriales</taxon>
        <taxon>Phyllostictaceae</taxon>
        <taxon>Phyllosticta</taxon>
    </lineage>
</organism>
<dbReference type="GeneID" id="92026559"/>
<name>A0ABR1LAV0_9PEZI</name>
<gene>
    <name evidence="2" type="ORF">J3D65DRAFT_103710</name>
</gene>
<dbReference type="Proteomes" id="UP001360953">
    <property type="component" value="Unassembled WGS sequence"/>
</dbReference>
<reference evidence="2 3" key="1">
    <citation type="submission" date="2024-04" db="EMBL/GenBank/DDBJ databases">
        <title>Phyllosticta paracitricarpa is synonymous to the EU quarantine fungus P. citricarpa based on phylogenomic analyses.</title>
        <authorList>
            <consortium name="Lawrence Berkeley National Laboratory"/>
            <person name="Van ingen-buijs V.A."/>
            <person name="Van westerhoven A.C."/>
            <person name="Haridas S."/>
            <person name="Skiadas P."/>
            <person name="Martin F."/>
            <person name="Groenewald J.Z."/>
            <person name="Crous P.W."/>
            <person name="Seidl M.F."/>
        </authorList>
    </citation>
    <scope>NUCLEOTIDE SEQUENCE [LARGE SCALE GENOMIC DNA]</scope>
    <source>
        <strain evidence="2 3">CPC 17464</strain>
    </source>
</reference>